<name>A0A6J5P9C7_9CAUD</name>
<dbReference type="EMBL" id="LR796674">
    <property type="protein sequence ID" value="CAB4158383.1"/>
    <property type="molecule type" value="Genomic_DNA"/>
</dbReference>
<evidence type="ECO:0000313" key="2">
    <source>
        <dbReference type="EMBL" id="CAB4167807.1"/>
    </source>
</evidence>
<protein>
    <submittedName>
        <fullName evidence="2">Uncharacterized protein</fullName>
    </submittedName>
</protein>
<proteinExistence type="predicted"/>
<gene>
    <name evidence="1" type="ORF">UFOVP714_7</name>
    <name evidence="2" type="ORF">UFOVP864_53</name>
</gene>
<dbReference type="EMBL" id="LR796814">
    <property type="protein sequence ID" value="CAB4167807.1"/>
    <property type="molecule type" value="Genomic_DNA"/>
</dbReference>
<accession>A0A6J5P9C7</accession>
<reference evidence="2" key="1">
    <citation type="submission" date="2020-04" db="EMBL/GenBank/DDBJ databases">
        <authorList>
            <person name="Chiriac C."/>
            <person name="Salcher M."/>
            <person name="Ghai R."/>
            <person name="Kavagutti S V."/>
        </authorList>
    </citation>
    <scope>NUCLEOTIDE SEQUENCE</scope>
</reference>
<organism evidence="2">
    <name type="scientific">uncultured Caudovirales phage</name>
    <dbReference type="NCBI Taxonomy" id="2100421"/>
    <lineage>
        <taxon>Viruses</taxon>
        <taxon>Duplodnaviria</taxon>
        <taxon>Heunggongvirae</taxon>
        <taxon>Uroviricota</taxon>
        <taxon>Caudoviricetes</taxon>
        <taxon>Peduoviridae</taxon>
        <taxon>Maltschvirus</taxon>
        <taxon>Maltschvirus maltsch</taxon>
    </lineage>
</organism>
<evidence type="ECO:0000313" key="1">
    <source>
        <dbReference type="EMBL" id="CAB4158383.1"/>
    </source>
</evidence>
<sequence>MIRPTLNINGSSAAELIDPRREAMDHLMDAIEALKQVTPNGRDYLCQRDRLIADRNTHFDRLAALRVLREELLEEALHVQQQERVAA</sequence>